<sequence length="374" mass="44478">MIISFAAIFTSLVTVSVLVGLLALILHVNRYGFKFRYEYVLFICFAIIGRLLIPFEWPWTYTLLSQKIMPPIYNFFHQKIYQQISLMDILLMIWLVGASYFLLRELNNLRKIARFSRILPNQLTKYQQDFPFLADSSLQGVYQLTEFAEPLVMNPFQSAIYLPTLEYSQEELSFILLHEMQHIKNKDLYLKFFVQLLVIVYWWFPGVYLLRSMFDYILELRVDHQVTQHFSDKKKLCYLQALVSVARKIPNSKPKYLSNTASQFTLRKENLLQKRISFYFEDEVRKKYRILMLIPVIFVVLAMPSVVFQPYTPAKSDPKEHIYSETDMEQYLYIVHTKEGKYYLHSKKTQQQLASISQKAVRSYPFTKLQLIEE</sequence>
<feature type="transmembrane region" description="Helical" evidence="1">
    <location>
        <begin position="39"/>
        <end position="60"/>
    </location>
</feature>
<keyword evidence="1" id="KW-0472">Membrane</keyword>
<dbReference type="OrthoDB" id="9770467at2"/>
<comment type="caution">
    <text evidence="3">The sequence shown here is derived from an EMBL/GenBank/DDBJ whole genome shotgun (WGS) entry which is preliminary data.</text>
</comment>
<accession>S1NH18</accession>
<feature type="transmembrane region" description="Helical" evidence="1">
    <location>
        <begin position="80"/>
        <end position="103"/>
    </location>
</feature>
<name>S1NH18_9ENTE</name>
<keyword evidence="1" id="KW-1133">Transmembrane helix</keyword>
<feature type="transmembrane region" description="Helical" evidence="1">
    <location>
        <begin position="6"/>
        <end position="27"/>
    </location>
</feature>
<dbReference type="eggNOG" id="COG4219">
    <property type="taxonomic scope" value="Bacteria"/>
</dbReference>
<dbReference type="InterPro" id="IPR052173">
    <property type="entry name" value="Beta-lactam_resp_regulator"/>
</dbReference>
<dbReference type="Proteomes" id="UP000014113">
    <property type="component" value="Unassembled WGS sequence"/>
</dbReference>
<dbReference type="PANTHER" id="PTHR34978">
    <property type="entry name" value="POSSIBLE SENSOR-TRANSDUCER PROTEIN BLAR"/>
    <property type="match status" value="1"/>
</dbReference>
<feature type="domain" description="Peptidase M56" evidence="2">
    <location>
        <begin position="84"/>
        <end position="276"/>
    </location>
</feature>
<organism evidence="3 4">
    <name type="scientific">Enterococcus columbae DSM 7374 = ATCC 51263</name>
    <dbReference type="NCBI Taxonomy" id="1121865"/>
    <lineage>
        <taxon>Bacteria</taxon>
        <taxon>Bacillati</taxon>
        <taxon>Bacillota</taxon>
        <taxon>Bacilli</taxon>
        <taxon>Lactobacillales</taxon>
        <taxon>Enterococcaceae</taxon>
        <taxon>Enterococcus</taxon>
    </lineage>
</organism>
<dbReference type="PANTHER" id="PTHR34978:SF3">
    <property type="entry name" value="SLR0241 PROTEIN"/>
    <property type="match status" value="1"/>
</dbReference>
<dbReference type="InterPro" id="IPR008756">
    <property type="entry name" value="Peptidase_M56"/>
</dbReference>
<feature type="transmembrane region" description="Helical" evidence="1">
    <location>
        <begin position="188"/>
        <end position="204"/>
    </location>
</feature>
<evidence type="ECO:0000313" key="3">
    <source>
        <dbReference type="EMBL" id="EOW80119.1"/>
    </source>
</evidence>
<feature type="transmembrane region" description="Helical" evidence="1">
    <location>
        <begin position="288"/>
        <end position="308"/>
    </location>
</feature>
<reference evidence="3 4" key="1">
    <citation type="submission" date="2013-03" db="EMBL/GenBank/DDBJ databases">
        <title>The Genome Sequence of Enterococcus columbae ATCC_51263 (PacBio/Illumina hybrid assembly).</title>
        <authorList>
            <consortium name="The Broad Institute Genomics Platform"/>
            <consortium name="The Broad Institute Genome Sequencing Center for Infectious Disease"/>
            <person name="Earl A."/>
            <person name="Russ C."/>
            <person name="Gilmore M."/>
            <person name="Surin D."/>
            <person name="Walker B."/>
            <person name="Young S."/>
            <person name="Zeng Q."/>
            <person name="Gargeya S."/>
            <person name="Fitzgerald M."/>
            <person name="Haas B."/>
            <person name="Abouelleil A."/>
            <person name="Allen A.W."/>
            <person name="Alvarado L."/>
            <person name="Arachchi H.M."/>
            <person name="Berlin A.M."/>
            <person name="Chapman S.B."/>
            <person name="Gainer-Dewar J."/>
            <person name="Goldberg J."/>
            <person name="Griggs A."/>
            <person name="Gujja S."/>
            <person name="Hansen M."/>
            <person name="Howarth C."/>
            <person name="Imamovic A."/>
            <person name="Ireland A."/>
            <person name="Larimer J."/>
            <person name="McCowan C."/>
            <person name="Murphy C."/>
            <person name="Pearson M."/>
            <person name="Poon T.W."/>
            <person name="Priest M."/>
            <person name="Roberts A."/>
            <person name="Saif S."/>
            <person name="Shea T."/>
            <person name="Sisk P."/>
            <person name="Sykes S."/>
            <person name="Wortman J."/>
            <person name="Nusbaum C."/>
            <person name="Birren B."/>
        </authorList>
    </citation>
    <scope>NUCLEOTIDE SEQUENCE [LARGE SCALE GENOMIC DNA]</scope>
    <source>
        <strain evidence="3 4">ATCC 51263</strain>
    </source>
</reference>
<dbReference type="CDD" id="cd07341">
    <property type="entry name" value="M56_BlaR1_MecR1_like"/>
    <property type="match status" value="1"/>
</dbReference>
<dbReference type="PATRIC" id="fig|1121865.3.peg.1835"/>
<evidence type="ECO:0000256" key="1">
    <source>
        <dbReference type="SAM" id="Phobius"/>
    </source>
</evidence>
<dbReference type="STRING" id="1121865.OMW_01892"/>
<keyword evidence="1" id="KW-0812">Transmembrane</keyword>
<gene>
    <name evidence="3" type="ORF">I568_02198</name>
</gene>
<proteinExistence type="predicted"/>
<dbReference type="Pfam" id="PF05569">
    <property type="entry name" value="Peptidase_M56"/>
    <property type="match status" value="1"/>
</dbReference>
<protein>
    <recommendedName>
        <fullName evidence="2">Peptidase M56 domain-containing protein</fullName>
    </recommendedName>
</protein>
<dbReference type="RefSeq" id="WP_016183999.1">
    <property type="nucleotide sequence ID" value="NZ_JXKI01000018.1"/>
</dbReference>
<evidence type="ECO:0000313" key="4">
    <source>
        <dbReference type="Proteomes" id="UP000014113"/>
    </source>
</evidence>
<keyword evidence="4" id="KW-1185">Reference proteome</keyword>
<evidence type="ECO:0000259" key="2">
    <source>
        <dbReference type="Pfam" id="PF05569"/>
    </source>
</evidence>
<dbReference type="AlphaFoldDB" id="S1NH18"/>
<dbReference type="EMBL" id="ASWJ01000010">
    <property type="protein sequence ID" value="EOW80119.1"/>
    <property type="molecule type" value="Genomic_DNA"/>
</dbReference>